<protein>
    <submittedName>
        <fullName evidence="1">DUF2785 domain-containing protein</fullName>
    </submittedName>
</protein>
<keyword evidence="4" id="KW-1185">Reference proteome</keyword>
<dbReference type="Proteomes" id="UP000683429">
    <property type="component" value="Chromosome"/>
</dbReference>
<dbReference type="STRING" id="1333845.SAMN04487895_11629"/>
<dbReference type="Proteomes" id="UP000198809">
    <property type="component" value="Unassembled WGS sequence"/>
</dbReference>
<dbReference type="EMBL" id="FODH01000016">
    <property type="protein sequence ID" value="SEO98094.1"/>
    <property type="molecule type" value="Genomic_DNA"/>
</dbReference>
<proteinExistence type="predicted"/>
<dbReference type="OrthoDB" id="7619731at2"/>
<dbReference type="Pfam" id="PF10978">
    <property type="entry name" value="DUF2785"/>
    <property type="match status" value="1"/>
</dbReference>
<dbReference type="EMBL" id="CP076607">
    <property type="protein sequence ID" value="QWU18322.1"/>
    <property type="molecule type" value="Genomic_DNA"/>
</dbReference>
<evidence type="ECO:0000313" key="4">
    <source>
        <dbReference type="Proteomes" id="UP000683429"/>
    </source>
</evidence>
<dbReference type="InterPro" id="IPR021247">
    <property type="entry name" value="DUF2785"/>
</dbReference>
<evidence type="ECO:0000313" key="3">
    <source>
        <dbReference type="Proteomes" id="UP000198809"/>
    </source>
</evidence>
<evidence type="ECO:0000313" key="1">
    <source>
        <dbReference type="EMBL" id="QWU18322.1"/>
    </source>
</evidence>
<evidence type="ECO:0000313" key="2">
    <source>
        <dbReference type="EMBL" id="SEO98094.1"/>
    </source>
</evidence>
<name>A0A1H8U5H9_9BACL</name>
<accession>A0A1H8U5H9</accession>
<sequence>MDGERKQLYINLQRIEDEQYRLREGEKLWDYITLMLQYIGDPEPELRDELIYPTFHEWIVVKRWFNKAELLNMLSVLIGDQHLFYGIGGKEDESVFTRSFSVLVIALLLQRHREQSFMDLSCFKRLQDSLVRYYEGEKDLRGYLAEGGWAHCAAHGADALRELVQCEESDEAGRNEVLTAVKGMLYNGYYSFQDEEDERIASIVDVIISRKLLPYPSIAEWLIGLGECGSRPKSRSQTISRVNAKDCLRSLYFRLLHNSRGQDLLPVILKTESELNRFA</sequence>
<organism evidence="2 3">
    <name type="scientific">Paenibacillus sophorae</name>
    <dbReference type="NCBI Taxonomy" id="1333845"/>
    <lineage>
        <taxon>Bacteria</taxon>
        <taxon>Bacillati</taxon>
        <taxon>Bacillota</taxon>
        <taxon>Bacilli</taxon>
        <taxon>Bacillales</taxon>
        <taxon>Paenibacillaceae</taxon>
        <taxon>Paenibacillus</taxon>
    </lineage>
</organism>
<dbReference type="RefSeq" id="WP_036598828.1">
    <property type="nucleotide sequence ID" value="NZ_CP076607.1"/>
</dbReference>
<reference evidence="1 4" key="2">
    <citation type="submission" date="2021-06" db="EMBL/GenBank/DDBJ databases">
        <title>Whole genome sequence of Paenibacillus sophorae DSM23020 for comparative genomics.</title>
        <authorList>
            <person name="Kim M.-J."/>
            <person name="Lee G."/>
            <person name="Shin J.-H."/>
        </authorList>
    </citation>
    <scope>NUCLEOTIDE SEQUENCE [LARGE SCALE GENOMIC DNA]</scope>
    <source>
        <strain evidence="1 4">DSM 23020</strain>
    </source>
</reference>
<dbReference type="AlphaFoldDB" id="A0A1H8U5H9"/>
<gene>
    <name evidence="1" type="ORF">KP014_12890</name>
    <name evidence="2" type="ORF">SAMN04487895_11629</name>
</gene>
<reference evidence="2 3" key="1">
    <citation type="submission" date="2016-10" db="EMBL/GenBank/DDBJ databases">
        <authorList>
            <person name="de Groot N.N."/>
        </authorList>
    </citation>
    <scope>NUCLEOTIDE SEQUENCE [LARGE SCALE GENOMIC DNA]</scope>
    <source>
        <strain evidence="2 3">CGMCC 1.10238</strain>
    </source>
</reference>